<dbReference type="PANTHER" id="PTHR35795:SF1">
    <property type="entry name" value="BIS(5'-NUCLEOSYL)-TETRAPHOSPHATASE, SYMMETRICAL"/>
    <property type="match status" value="1"/>
</dbReference>
<reference evidence="2 3" key="1">
    <citation type="submission" date="2021-10" db="EMBL/GenBank/DDBJ databases">
        <title>Lutispora strain m25 sp. nov., a thermophilic, non-spore-forming bacterium isolated from a lab-scale methanogenic bioreactor digesting anaerobic sludge.</title>
        <authorList>
            <person name="El Houari A."/>
            <person name="Mcdonald J."/>
        </authorList>
    </citation>
    <scope>NUCLEOTIDE SEQUENCE [LARGE SCALE GENOMIC DNA]</scope>
    <source>
        <strain evidence="3">m25</strain>
    </source>
</reference>
<dbReference type="InterPro" id="IPR051094">
    <property type="entry name" value="Diverse_Catalytic_Enzymes"/>
</dbReference>
<accession>A0ABT1NHK3</accession>
<dbReference type="CDD" id="cd00077">
    <property type="entry name" value="HDc"/>
    <property type="match status" value="1"/>
</dbReference>
<comment type="caution">
    <text evidence="2">The sequence shown here is derived from an EMBL/GenBank/DDBJ whole genome shotgun (WGS) entry which is preliminary data.</text>
</comment>
<proteinExistence type="predicted"/>
<dbReference type="EMBL" id="JAJEKE010000014">
    <property type="protein sequence ID" value="MCQ1530713.1"/>
    <property type="molecule type" value="Genomic_DNA"/>
</dbReference>
<dbReference type="RefSeq" id="WP_255228235.1">
    <property type="nucleotide sequence ID" value="NZ_JAJEKE010000014.1"/>
</dbReference>
<evidence type="ECO:0000313" key="3">
    <source>
        <dbReference type="Proteomes" id="UP001651880"/>
    </source>
</evidence>
<gene>
    <name evidence="2" type="ORF">LJD61_14315</name>
</gene>
<dbReference type="Pfam" id="PF01966">
    <property type="entry name" value="HD"/>
    <property type="match status" value="1"/>
</dbReference>
<dbReference type="Gene3D" id="1.10.3210.10">
    <property type="entry name" value="Hypothetical protein af1432"/>
    <property type="match status" value="1"/>
</dbReference>
<dbReference type="PANTHER" id="PTHR35795">
    <property type="entry name" value="SLR1885 PROTEIN"/>
    <property type="match status" value="1"/>
</dbReference>
<evidence type="ECO:0000313" key="2">
    <source>
        <dbReference type="EMBL" id="MCQ1530713.1"/>
    </source>
</evidence>
<sequence length="407" mass="46989">MQALTKDKTELLQAVFSDSEEIMSPYACKNANAIREFPSKYDGDVIRTQFAIDIDKILHSALYNRGNDKTQVFSFYRNDDITRRSTHVQLVSRISRIIGRALRLNLDLIEAIAIGHDVGHTPFGHKGEEFLNGLYFSHTNRYFNHNVHSTRVLQKISGCNLTLQTLDGILCHCGEKAFQKYEPASISTFAQYNQEVEQCYTTENHIKKLHPSTLEGCVVRISDMIAYIGKDRQDAAKAKLMVSYKENALGKSNPEIISAIVTDIISNSLEKPYLAMSPDIYQSITDMLHENGHLIYQCDDVTKPYFETIKPMMELMYKRFLKELIADDHDSLIYQHYLHGSIVGNFYRHPKKRYIQTDIHDPNDIVADYIASMTDDYFVDAFSYLFPHHELTNKIKYIEYFDKPYTK</sequence>
<protein>
    <submittedName>
        <fullName evidence="2">HD domain-containing protein</fullName>
    </submittedName>
</protein>
<dbReference type="InterPro" id="IPR003607">
    <property type="entry name" value="HD/PDEase_dom"/>
</dbReference>
<organism evidence="2 3">
    <name type="scientific">Lutispora saccharofermentans</name>
    <dbReference type="NCBI Taxonomy" id="3024236"/>
    <lineage>
        <taxon>Bacteria</taxon>
        <taxon>Bacillati</taxon>
        <taxon>Bacillota</taxon>
        <taxon>Clostridia</taxon>
        <taxon>Lutisporales</taxon>
        <taxon>Lutisporaceae</taxon>
        <taxon>Lutispora</taxon>
    </lineage>
</organism>
<keyword evidence="3" id="KW-1185">Reference proteome</keyword>
<dbReference type="InterPro" id="IPR006674">
    <property type="entry name" value="HD_domain"/>
</dbReference>
<evidence type="ECO:0000259" key="1">
    <source>
        <dbReference type="Pfam" id="PF01966"/>
    </source>
</evidence>
<name>A0ABT1NHK3_9FIRM</name>
<dbReference type="SUPFAM" id="SSF109604">
    <property type="entry name" value="HD-domain/PDEase-like"/>
    <property type="match status" value="1"/>
</dbReference>
<feature type="domain" description="HD" evidence="1">
    <location>
        <begin position="85"/>
        <end position="191"/>
    </location>
</feature>
<dbReference type="Proteomes" id="UP001651880">
    <property type="component" value="Unassembled WGS sequence"/>
</dbReference>